<keyword evidence="4" id="KW-1185">Reference proteome</keyword>
<feature type="compositionally biased region" description="Polar residues" evidence="1">
    <location>
        <begin position="395"/>
        <end position="409"/>
    </location>
</feature>
<evidence type="ECO:0000256" key="1">
    <source>
        <dbReference type="SAM" id="MobiDB-lite"/>
    </source>
</evidence>
<dbReference type="InterPro" id="IPR000157">
    <property type="entry name" value="TIR_dom"/>
</dbReference>
<name>A0AAE0VGB9_9BIVA</name>
<proteinExistence type="predicted"/>
<gene>
    <name evidence="3" type="ORF">CHS0354_002553</name>
</gene>
<dbReference type="SUPFAM" id="SSF52200">
    <property type="entry name" value="Toll/Interleukin receptor TIR domain"/>
    <property type="match status" value="1"/>
</dbReference>
<accession>A0AAE0VGB9</accession>
<dbReference type="InterPro" id="IPR035897">
    <property type="entry name" value="Toll_tir_struct_dom_sf"/>
</dbReference>
<dbReference type="EMBL" id="JAEAOA010000210">
    <property type="protein sequence ID" value="KAK3575912.1"/>
    <property type="molecule type" value="Genomic_DNA"/>
</dbReference>
<dbReference type="InterPro" id="IPR016024">
    <property type="entry name" value="ARM-type_fold"/>
</dbReference>
<feature type="region of interest" description="Disordered" evidence="1">
    <location>
        <begin position="389"/>
        <end position="417"/>
    </location>
</feature>
<dbReference type="PANTHER" id="PTHR46270">
    <property type="entry name" value="ARMADILLO-TYPE FOLD-RELATED"/>
    <property type="match status" value="1"/>
</dbReference>
<evidence type="ECO:0000313" key="3">
    <source>
        <dbReference type="EMBL" id="KAK3575912.1"/>
    </source>
</evidence>
<evidence type="ECO:0000313" key="4">
    <source>
        <dbReference type="Proteomes" id="UP001195483"/>
    </source>
</evidence>
<dbReference type="Proteomes" id="UP001195483">
    <property type="component" value="Unassembled WGS sequence"/>
</dbReference>
<organism evidence="3 4">
    <name type="scientific">Potamilus streckersoni</name>
    <dbReference type="NCBI Taxonomy" id="2493646"/>
    <lineage>
        <taxon>Eukaryota</taxon>
        <taxon>Metazoa</taxon>
        <taxon>Spiralia</taxon>
        <taxon>Lophotrochozoa</taxon>
        <taxon>Mollusca</taxon>
        <taxon>Bivalvia</taxon>
        <taxon>Autobranchia</taxon>
        <taxon>Heteroconchia</taxon>
        <taxon>Palaeoheterodonta</taxon>
        <taxon>Unionida</taxon>
        <taxon>Unionoidea</taxon>
        <taxon>Unionidae</taxon>
        <taxon>Ambleminae</taxon>
        <taxon>Lampsilini</taxon>
        <taxon>Potamilus</taxon>
    </lineage>
</organism>
<comment type="caution">
    <text evidence="3">The sequence shown here is derived from an EMBL/GenBank/DDBJ whole genome shotgun (WGS) entry which is preliminary data.</text>
</comment>
<sequence length="551" mass="62992">MGSLVSVDVRVAVDGQRVAVDGQNILTEEEMEIRKEKILKDLNKAINKIKQISKFRTKDGKWNRDLLKSLDVFFKSYLSIKNIGPLQYNKIRNYLLEAGKMLSKSKSTSVICKVIMEGLKTGYRNKGGKTDAEQFQAIADSFLTLMNYSDCTPEVTYDIAEEPNFLETMKGILTTTLPAHMQAKAQPDDEKLMKWSLTICYNISIMDDNIHRLRSIDIVPVLSSLLYAKVDIYRLSALSTLANIIDEEESTEILQKKPEVIEFLLKKLGLAVIDPHHRHLGWSAEECARTVCRLARNDANKKLLVEKGCLLHLFKLANDGTVEEQREAVGAMQILAFEKENHSKILDDSEIHIADLLKEMTENSPDNQVRRAADGTLWILREEIQKKKDKHAMSTLEQKNRSATPTMQLKESPGAPNRKGHIMISYQWSDQKMLMKIRDILKEHGYAVWMDIDNMTGSTVVAMAEAVEEAHIFLMCMSRKYKISPNCQSEADYAYQLKKKIVPLKMENGYKPDGWLGFLAGTRLFFDFSEKYPFDEKIKELLREIANCYKD</sequence>
<dbReference type="PANTHER" id="PTHR46270:SF2">
    <property type="entry name" value="TIR DOMAIN-CONTAINING PROTEIN"/>
    <property type="match status" value="1"/>
</dbReference>
<dbReference type="Gene3D" id="3.40.50.10140">
    <property type="entry name" value="Toll/interleukin-1 receptor homology (TIR) domain"/>
    <property type="match status" value="1"/>
</dbReference>
<dbReference type="Gene3D" id="1.25.10.10">
    <property type="entry name" value="Leucine-rich Repeat Variant"/>
    <property type="match status" value="1"/>
</dbReference>
<dbReference type="Pfam" id="PF13676">
    <property type="entry name" value="TIR_2"/>
    <property type="match status" value="1"/>
</dbReference>
<reference evidence="3" key="1">
    <citation type="journal article" date="2021" name="Genome Biol. Evol.">
        <title>A High-Quality Reference Genome for a Parasitic Bivalve with Doubly Uniparental Inheritance (Bivalvia: Unionida).</title>
        <authorList>
            <person name="Smith C.H."/>
        </authorList>
    </citation>
    <scope>NUCLEOTIDE SEQUENCE</scope>
    <source>
        <strain evidence="3">CHS0354</strain>
    </source>
</reference>
<dbReference type="AlphaFoldDB" id="A0AAE0VGB9"/>
<reference evidence="3" key="2">
    <citation type="journal article" date="2021" name="Genome Biol. Evol.">
        <title>Developing a high-quality reference genome for a parasitic bivalve with doubly uniparental inheritance (Bivalvia: Unionida).</title>
        <authorList>
            <person name="Smith C.H."/>
        </authorList>
    </citation>
    <scope>NUCLEOTIDE SEQUENCE</scope>
    <source>
        <strain evidence="3">CHS0354</strain>
        <tissue evidence="3">Mantle</tissue>
    </source>
</reference>
<evidence type="ECO:0000259" key="2">
    <source>
        <dbReference type="Pfam" id="PF13676"/>
    </source>
</evidence>
<dbReference type="InterPro" id="IPR011989">
    <property type="entry name" value="ARM-like"/>
</dbReference>
<protein>
    <recommendedName>
        <fullName evidence="2">TIR domain-containing protein</fullName>
    </recommendedName>
</protein>
<reference evidence="3" key="3">
    <citation type="submission" date="2023-05" db="EMBL/GenBank/DDBJ databases">
        <authorList>
            <person name="Smith C.H."/>
        </authorList>
    </citation>
    <scope>NUCLEOTIDE SEQUENCE</scope>
    <source>
        <strain evidence="3">CHS0354</strain>
        <tissue evidence="3">Mantle</tissue>
    </source>
</reference>
<feature type="domain" description="TIR" evidence="2">
    <location>
        <begin position="422"/>
        <end position="542"/>
    </location>
</feature>
<dbReference type="GO" id="GO:0007165">
    <property type="term" value="P:signal transduction"/>
    <property type="evidence" value="ECO:0007669"/>
    <property type="project" value="InterPro"/>
</dbReference>
<dbReference type="SUPFAM" id="SSF48371">
    <property type="entry name" value="ARM repeat"/>
    <property type="match status" value="1"/>
</dbReference>